<feature type="region of interest" description="Disordered" evidence="1">
    <location>
        <begin position="138"/>
        <end position="171"/>
    </location>
</feature>
<dbReference type="EMBL" id="CAXAMN010022987">
    <property type="protein sequence ID" value="CAK9074238.1"/>
    <property type="molecule type" value="Genomic_DNA"/>
</dbReference>
<sequence length="171" mass="19631">EVPLSQREFQQLLLEEDVDRLLRGIGVDVVALVDTADVIYEDFNKFGMSMTFENLVETILNLRGKNTATVKDVKEQSRVIKSVVQQTLQANGSKVMEEFQYLRAELALLREEALRRDEDDEDEDYNLLPVETAEVEVQDVQFPRVDEVDEATEEAPERTRRSSTGRELGEH</sequence>
<evidence type="ECO:0000313" key="3">
    <source>
        <dbReference type="Proteomes" id="UP001642484"/>
    </source>
</evidence>
<gene>
    <name evidence="2" type="ORF">CCMP2556_LOCUS36581</name>
</gene>
<evidence type="ECO:0000256" key="1">
    <source>
        <dbReference type="SAM" id="MobiDB-lite"/>
    </source>
</evidence>
<feature type="non-terminal residue" evidence="2">
    <location>
        <position position="1"/>
    </location>
</feature>
<name>A0ABP0PF44_9DINO</name>
<comment type="caution">
    <text evidence="2">The sequence shown here is derived from an EMBL/GenBank/DDBJ whole genome shotgun (WGS) entry which is preliminary data.</text>
</comment>
<keyword evidence="3" id="KW-1185">Reference proteome</keyword>
<evidence type="ECO:0000313" key="2">
    <source>
        <dbReference type="EMBL" id="CAK9074238.1"/>
    </source>
</evidence>
<organism evidence="2 3">
    <name type="scientific">Durusdinium trenchii</name>
    <dbReference type="NCBI Taxonomy" id="1381693"/>
    <lineage>
        <taxon>Eukaryota</taxon>
        <taxon>Sar</taxon>
        <taxon>Alveolata</taxon>
        <taxon>Dinophyceae</taxon>
        <taxon>Suessiales</taxon>
        <taxon>Symbiodiniaceae</taxon>
        <taxon>Durusdinium</taxon>
    </lineage>
</organism>
<reference evidence="2 3" key="1">
    <citation type="submission" date="2024-02" db="EMBL/GenBank/DDBJ databases">
        <authorList>
            <person name="Chen Y."/>
            <person name="Shah S."/>
            <person name="Dougan E. K."/>
            <person name="Thang M."/>
            <person name="Chan C."/>
        </authorList>
    </citation>
    <scope>NUCLEOTIDE SEQUENCE [LARGE SCALE GENOMIC DNA]</scope>
</reference>
<dbReference type="Proteomes" id="UP001642484">
    <property type="component" value="Unassembled WGS sequence"/>
</dbReference>
<proteinExistence type="predicted"/>
<protein>
    <submittedName>
        <fullName evidence="2">Uncharacterized protein</fullName>
    </submittedName>
</protein>
<accession>A0ABP0PF44</accession>